<sequence>MIVEVIHPTLHNVYTKLIWDSKLETETLKDYLFRQISPPSNSNYKKIFDKGQIEKIDSNPQCNEFDISLYFSCISLSAEYNCKMKSSPTLVDEVKEKLRQVKCIRNNIFHNPLELPEAKIHNYANEMKVLMTDFLDLIGNIFGCRTSTDAQKIIVHRCIDGIMATQQKDYENTFLYVVSSLLLLSAMMNLKNFIWK</sequence>
<gene>
    <name evidence="2" type="ORF">MNOR_LOCUS9574</name>
</gene>
<evidence type="ECO:0008006" key="4">
    <source>
        <dbReference type="Google" id="ProtNLM"/>
    </source>
</evidence>
<organism evidence="2 3">
    <name type="scientific">Meganyctiphanes norvegica</name>
    <name type="common">Northern krill</name>
    <name type="synonym">Thysanopoda norvegica</name>
    <dbReference type="NCBI Taxonomy" id="48144"/>
    <lineage>
        <taxon>Eukaryota</taxon>
        <taxon>Metazoa</taxon>
        <taxon>Ecdysozoa</taxon>
        <taxon>Arthropoda</taxon>
        <taxon>Crustacea</taxon>
        <taxon>Multicrustacea</taxon>
        <taxon>Malacostraca</taxon>
        <taxon>Eumalacostraca</taxon>
        <taxon>Eucarida</taxon>
        <taxon>Euphausiacea</taxon>
        <taxon>Euphausiidae</taxon>
        <taxon>Meganyctiphanes</taxon>
    </lineage>
</organism>
<evidence type="ECO:0000313" key="3">
    <source>
        <dbReference type="Proteomes" id="UP001497623"/>
    </source>
</evidence>
<keyword evidence="1" id="KW-1133">Transmembrane helix</keyword>
<keyword evidence="1" id="KW-0472">Membrane</keyword>
<keyword evidence="3" id="KW-1185">Reference proteome</keyword>
<reference evidence="2 3" key="1">
    <citation type="submission" date="2024-05" db="EMBL/GenBank/DDBJ databases">
        <authorList>
            <person name="Wallberg A."/>
        </authorList>
    </citation>
    <scope>NUCLEOTIDE SEQUENCE [LARGE SCALE GENOMIC DNA]</scope>
</reference>
<name>A0AAV2QCC9_MEGNR</name>
<comment type="caution">
    <text evidence="2">The sequence shown here is derived from an EMBL/GenBank/DDBJ whole genome shotgun (WGS) entry which is preliminary data.</text>
</comment>
<keyword evidence="1" id="KW-0812">Transmembrane</keyword>
<feature type="transmembrane region" description="Helical" evidence="1">
    <location>
        <begin position="173"/>
        <end position="190"/>
    </location>
</feature>
<protein>
    <recommendedName>
        <fullName evidence="4">DZIP3-like HEPN domain-containing protein</fullName>
    </recommendedName>
</protein>
<accession>A0AAV2QCC9</accession>
<evidence type="ECO:0000313" key="2">
    <source>
        <dbReference type="EMBL" id="CAL4074687.1"/>
    </source>
</evidence>
<evidence type="ECO:0000256" key="1">
    <source>
        <dbReference type="SAM" id="Phobius"/>
    </source>
</evidence>
<dbReference type="AlphaFoldDB" id="A0AAV2QCC9"/>
<dbReference type="Proteomes" id="UP001497623">
    <property type="component" value="Unassembled WGS sequence"/>
</dbReference>
<proteinExistence type="predicted"/>
<dbReference type="EMBL" id="CAXKWB010004660">
    <property type="protein sequence ID" value="CAL4074687.1"/>
    <property type="molecule type" value="Genomic_DNA"/>
</dbReference>